<sequence>MSLELGKEGLKNCWRKIMLPSDHHLKSHHSGQDRLEALLPADLDEFSFLFRVTRTDSEKKNLFFSYQESSGTHVLIPVPGGLVEMYSTKHVEEDESVLDYVKG</sequence>
<organism evidence="1 2">
    <name type="scientific">Spinacia oleracea</name>
    <name type="common">Spinach</name>
    <dbReference type="NCBI Taxonomy" id="3562"/>
    <lineage>
        <taxon>Eukaryota</taxon>
        <taxon>Viridiplantae</taxon>
        <taxon>Streptophyta</taxon>
        <taxon>Embryophyta</taxon>
        <taxon>Tracheophyta</taxon>
        <taxon>Spermatophyta</taxon>
        <taxon>Magnoliopsida</taxon>
        <taxon>eudicotyledons</taxon>
        <taxon>Gunneridae</taxon>
        <taxon>Pentapetalae</taxon>
        <taxon>Caryophyllales</taxon>
        <taxon>Chenopodiaceae</taxon>
        <taxon>Chenopodioideae</taxon>
        <taxon>Anserineae</taxon>
        <taxon>Spinacia</taxon>
    </lineage>
</organism>
<dbReference type="AlphaFoldDB" id="A0A9R0J301"/>
<reference evidence="2" key="2">
    <citation type="submission" date="2025-04" db="UniProtKB">
        <authorList>
            <consortium name="RefSeq"/>
        </authorList>
    </citation>
    <scope>IDENTIFICATION</scope>
    <source>
        <tissue evidence="3 4">Leaf</tissue>
    </source>
</reference>
<keyword evidence="1" id="KW-1185">Reference proteome</keyword>
<protein>
    <submittedName>
        <fullName evidence="2">Uncharacterized protein LOC110798715 isoform X1</fullName>
    </submittedName>
    <submittedName>
        <fullName evidence="3 4">Uncharacterized protein isoform X1</fullName>
    </submittedName>
</protein>
<dbReference type="KEGG" id="soe:110798715"/>
<evidence type="ECO:0000313" key="4">
    <source>
        <dbReference type="RefSeq" id="XP_056684436.1"/>
    </source>
</evidence>
<dbReference type="GeneID" id="110798715"/>
<gene>
    <name evidence="2 3 4" type="primary">LOC110798715</name>
</gene>
<accession>A0A9R0J301</accession>
<evidence type="ECO:0000313" key="1">
    <source>
        <dbReference type="Proteomes" id="UP000813463"/>
    </source>
</evidence>
<evidence type="ECO:0000313" key="3">
    <source>
        <dbReference type="RefSeq" id="XP_056684435.1"/>
    </source>
</evidence>
<dbReference type="Proteomes" id="UP000813463">
    <property type="component" value="Chromosome 5"/>
</dbReference>
<reference evidence="1" key="1">
    <citation type="journal article" date="2021" name="Nat. Commun.">
        <title>Genomic analyses provide insights into spinach domestication and the genetic basis of agronomic traits.</title>
        <authorList>
            <person name="Cai X."/>
            <person name="Sun X."/>
            <person name="Xu C."/>
            <person name="Sun H."/>
            <person name="Wang X."/>
            <person name="Ge C."/>
            <person name="Zhang Z."/>
            <person name="Wang Q."/>
            <person name="Fei Z."/>
            <person name="Jiao C."/>
            <person name="Wang Q."/>
        </authorList>
    </citation>
    <scope>NUCLEOTIDE SEQUENCE [LARGE SCALE GENOMIC DNA]</scope>
    <source>
        <strain evidence="1">cv. Varoflay</strain>
    </source>
</reference>
<evidence type="ECO:0000313" key="2">
    <source>
        <dbReference type="RefSeq" id="XP_021859593.1"/>
    </source>
</evidence>
<dbReference type="RefSeq" id="XP_056684435.1">
    <property type="nucleotide sequence ID" value="XM_056828457.1"/>
</dbReference>
<dbReference type="RefSeq" id="XP_021859593.1">
    <property type="nucleotide sequence ID" value="XM_022003901.1"/>
</dbReference>
<proteinExistence type="predicted"/>
<name>A0A9R0J301_SPIOL</name>
<dbReference type="RefSeq" id="XP_056684436.1">
    <property type="nucleotide sequence ID" value="XM_056828458.1"/>
</dbReference>